<evidence type="ECO:0000313" key="16">
    <source>
        <dbReference type="Proteomes" id="UP000677054"/>
    </source>
</evidence>
<dbReference type="InterPro" id="IPR011995">
    <property type="entry name" value="OMPdecase_type-2"/>
</dbReference>
<organism evidence="15">
    <name type="scientific">Darwinula stevensoni</name>
    <dbReference type="NCBI Taxonomy" id="69355"/>
    <lineage>
        <taxon>Eukaryota</taxon>
        <taxon>Metazoa</taxon>
        <taxon>Ecdysozoa</taxon>
        <taxon>Arthropoda</taxon>
        <taxon>Crustacea</taxon>
        <taxon>Oligostraca</taxon>
        <taxon>Ostracoda</taxon>
        <taxon>Podocopa</taxon>
        <taxon>Podocopida</taxon>
        <taxon>Darwinulocopina</taxon>
        <taxon>Darwinuloidea</taxon>
        <taxon>Darwinulidae</taxon>
        <taxon>Darwinula</taxon>
    </lineage>
</organism>
<evidence type="ECO:0000256" key="1">
    <source>
        <dbReference type="ARBA" id="ARBA00004861"/>
    </source>
</evidence>
<keyword evidence="8" id="KW-0665">Pyrimidine biosynthesis</keyword>
<dbReference type="EMBL" id="CAJPEV010003988">
    <property type="protein sequence ID" value="CAG0900943.1"/>
    <property type="molecule type" value="Genomic_DNA"/>
</dbReference>
<dbReference type="SUPFAM" id="SSF51366">
    <property type="entry name" value="Ribulose-phoshate binding barrel"/>
    <property type="match status" value="1"/>
</dbReference>
<keyword evidence="9" id="KW-0408">Iron</keyword>
<dbReference type="GO" id="GO:0140663">
    <property type="term" value="F:ATP-dependent FeS chaperone activity"/>
    <property type="evidence" value="ECO:0007669"/>
    <property type="project" value="InterPro"/>
</dbReference>
<dbReference type="InterPro" id="IPR044304">
    <property type="entry name" value="NUBPL-like"/>
</dbReference>
<comment type="similarity">
    <text evidence="12">Belongs to the Mrp/NBP35 ATP-binding proteins family.</text>
</comment>
<dbReference type="SMART" id="SM00934">
    <property type="entry name" value="OMPdecase"/>
    <property type="match status" value="1"/>
</dbReference>
<dbReference type="InterPro" id="IPR000808">
    <property type="entry name" value="Mrp-like_CS"/>
</dbReference>
<dbReference type="CDD" id="cd04725">
    <property type="entry name" value="OMP_decarboxylase_like"/>
    <property type="match status" value="1"/>
</dbReference>
<dbReference type="GO" id="GO:0005524">
    <property type="term" value="F:ATP binding"/>
    <property type="evidence" value="ECO:0007669"/>
    <property type="project" value="UniProtKB-KW"/>
</dbReference>
<comment type="pathway">
    <text evidence="1">Pyrimidine metabolism; UMP biosynthesis via de novo pathway; UMP from orotate: step 2/2.</text>
</comment>
<dbReference type="InterPro" id="IPR013785">
    <property type="entry name" value="Aldolase_TIM"/>
</dbReference>
<evidence type="ECO:0000256" key="13">
    <source>
        <dbReference type="ARBA" id="ARBA00049157"/>
    </source>
</evidence>
<reference evidence="15" key="1">
    <citation type="submission" date="2020-11" db="EMBL/GenBank/DDBJ databases">
        <authorList>
            <person name="Tran Van P."/>
        </authorList>
    </citation>
    <scope>NUCLEOTIDE SEQUENCE</scope>
</reference>
<dbReference type="FunFam" id="3.40.50.300:FF:001119">
    <property type="entry name" value="Iron-sulfur cluster carrier protein"/>
    <property type="match status" value="1"/>
</dbReference>
<dbReference type="GO" id="GO:0051539">
    <property type="term" value="F:4 iron, 4 sulfur cluster binding"/>
    <property type="evidence" value="ECO:0007669"/>
    <property type="project" value="UniProtKB-KW"/>
</dbReference>
<dbReference type="CDD" id="cd02037">
    <property type="entry name" value="Mrp_NBP35"/>
    <property type="match status" value="1"/>
</dbReference>
<evidence type="ECO:0000256" key="3">
    <source>
        <dbReference type="ARBA" id="ARBA00022485"/>
    </source>
</evidence>
<dbReference type="PANTHER" id="PTHR42961:SF2">
    <property type="entry name" value="IRON-SULFUR PROTEIN NUBPL"/>
    <property type="match status" value="1"/>
</dbReference>
<dbReference type="EMBL" id="LR903505">
    <property type="protein sequence ID" value="CAD7251970.1"/>
    <property type="molecule type" value="Genomic_DNA"/>
</dbReference>
<protein>
    <recommendedName>
        <fullName evidence="2">orotidine-5'-phosphate decarboxylase</fullName>
        <ecNumber evidence="2">4.1.1.23</ecNumber>
    </recommendedName>
</protein>
<dbReference type="Pfam" id="PF00215">
    <property type="entry name" value="OMPdecase"/>
    <property type="match status" value="1"/>
</dbReference>
<dbReference type="HAMAP" id="MF_02040">
    <property type="entry name" value="Mrp_NBP35"/>
    <property type="match status" value="1"/>
</dbReference>
<keyword evidence="5" id="KW-0547">Nucleotide-binding</keyword>
<dbReference type="GO" id="GO:0004590">
    <property type="term" value="F:orotidine-5'-phosphate decarboxylase activity"/>
    <property type="evidence" value="ECO:0007669"/>
    <property type="project" value="UniProtKB-EC"/>
</dbReference>
<dbReference type="Pfam" id="PF10609">
    <property type="entry name" value="ParA"/>
    <property type="match status" value="1"/>
</dbReference>
<keyword evidence="7" id="KW-0067">ATP-binding</keyword>
<dbReference type="InterPro" id="IPR033756">
    <property type="entry name" value="YlxH/NBP35"/>
</dbReference>
<keyword evidence="11" id="KW-0456">Lyase</keyword>
<proteinExistence type="inferred from homology"/>
<evidence type="ECO:0000256" key="7">
    <source>
        <dbReference type="ARBA" id="ARBA00022840"/>
    </source>
</evidence>
<dbReference type="EC" id="4.1.1.23" evidence="2"/>
<dbReference type="Proteomes" id="UP000677054">
    <property type="component" value="Unassembled WGS sequence"/>
</dbReference>
<dbReference type="InterPro" id="IPR011060">
    <property type="entry name" value="RibuloseP-bd_barrel"/>
</dbReference>
<keyword evidence="16" id="KW-1185">Reference proteome</keyword>
<dbReference type="PANTHER" id="PTHR42961">
    <property type="entry name" value="IRON-SULFUR PROTEIN NUBPL"/>
    <property type="match status" value="1"/>
</dbReference>
<sequence length="583" mass="64073">MVEDFKLEGDNISFSIVLKSNDADLKSSLNFACMEEIAKVYPQANVHIHLKINATDDDANTVLPQVKNIIAIASGKGGVGKSTISVNLAVSLANLGYKVGLIDADLYGPSIPTMMGLTGQRPKVELLYGKHKIIPLQAHGVHVISVGFIVEPEQAVVLRGPRLGGLLRQFIQDCLWPDLDYLLIDLPPGTGDIQLTLVQTVPVTGALMVTTPQEVAVIDAVKAMNMFLLTNVNVPILGVVENMSWFTPAELPENKYYIFGKGGGRKLASISNTEMVAQIPIIQSVREGGDAGVPVSAQSNSALKPLFEEMAQNVLKQLAVRHDLYEPTRIVKVQGLDTDSTKIPHHLLAYQDPVFEFNKAVIDATKDLCVAYKPNLAFYESLGPKGWKSLEKTLEYIPENIFSIADAKRGDIGNTSKMYAKTFFEYLNFDAVTVAPYMGRDSITPFLEFDDKWVIVLGLTSNEGSADFQYLRDQDGRTLYEKVITKTQEWGNPNNLMYVIGATHPETFAEIRALAKDFFFLVPGVGAQGGDMNAVFKNGKNDDIGLLVNSSRDIIYAGNGLDFQEEIRRKAQQMQKSMSDLMA</sequence>
<dbReference type="OrthoDB" id="1741334at2759"/>
<evidence type="ECO:0000256" key="2">
    <source>
        <dbReference type="ARBA" id="ARBA00012321"/>
    </source>
</evidence>
<dbReference type="Gene3D" id="3.40.50.300">
    <property type="entry name" value="P-loop containing nucleotide triphosphate hydrolases"/>
    <property type="match status" value="1"/>
</dbReference>
<evidence type="ECO:0000256" key="5">
    <source>
        <dbReference type="ARBA" id="ARBA00022741"/>
    </source>
</evidence>
<evidence type="ECO:0000256" key="9">
    <source>
        <dbReference type="ARBA" id="ARBA00023004"/>
    </source>
</evidence>
<keyword evidence="6" id="KW-0210">Decarboxylase</keyword>
<evidence type="ECO:0000313" key="15">
    <source>
        <dbReference type="EMBL" id="CAD7251970.1"/>
    </source>
</evidence>
<comment type="catalytic activity">
    <reaction evidence="13">
        <text>orotidine 5'-phosphate + H(+) = UMP + CO2</text>
        <dbReference type="Rhea" id="RHEA:11596"/>
        <dbReference type="ChEBI" id="CHEBI:15378"/>
        <dbReference type="ChEBI" id="CHEBI:16526"/>
        <dbReference type="ChEBI" id="CHEBI:57538"/>
        <dbReference type="ChEBI" id="CHEBI:57865"/>
        <dbReference type="EC" id="4.1.1.23"/>
    </reaction>
</comment>
<dbReference type="UniPathway" id="UPA00070">
    <property type="reaction ID" value="UER00120"/>
</dbReference>
<feature type="non-terminal residue" evidence="15">
    <location>
        <position position="583"/>
    </location>
</feature>
<evidence type="ECO:0000256" key="11">
    <source>
        <dbReference type="ARBA" id="ARBA00023239"/>
    </source>
</evidence>
<dbReference type="InterPro" id="IPR001754">
    <property type="entry name" value="OMPdeCOase_dom"/>
</dbReference>
<dbReference type="AlphaFoldDB" id="A0A7R9ADB1"/>
<keyword evidence="10" id="KW-0411">Iron-sulfur</keyword>
<dbReference type="PROSITE" id="PS01215">
    <property type="entry name" value="MRP"/>
    <property type="match status" value="1"/>
</dbReference>
<keyword evidence="4" id="KW-0479">Metal-binding</keyword>
<dbReference type="Gene3D" id="3.20.20.70">
    <property type="entry name" value="Aldolase class I"/>
    <property type="match status" value="1"/>
</dbReference>
<gene>
    <name evidence="15" type="ORF">DSTB1V02_LOCUS11731</name>
</gene>
<dbReference type="GO" id="GO:0046872">
    <property type="term" value="F:metal ion binding"/>
    <property type="evidence" value="ECO:0007669"/>
    <property type="project" value="UniProtKB-KW"/>
</dbReference>
<evidence type="ECO:0000256" key="6">
    <source>
        <dbReference type="ARBA" id="ARBA00022793"/>
    </source>
</evidence>
<name>A0A7R9ADB1_9CRUS</name>
<evidence type="ECO:0000256" key="10">
    <source>
        <dbReference type="ARBA" id="ARBA00023014"/>
    </source>
</evidence>
<dbReference type="SUPFAM" id="SSF52540">
    <property type="entry name" value="P-loop containing nucleoside triphosphate hydrolases"/>
    <property type="match status" value="1"/>
</dbReference>
<evidence type="ECO:0000259" key="14">
    <source>
        <dbReference type="SMART" id="SM00934"/>
    </source>
</evidence>
<accession>A0A7R9ADB1</accession>
<keyword evidence="3" id="KW-0004">4Fe-4S</keyword>
<dbReference type="GO" id="GO:0044205">
    <property type="term" value="P:'de novo' UMP biosynthetic process"/>
    <property type="evidence" value="ECO:0007669"/>
    <property type="project" value="UniProtKB-UniPathway"/>
</dbReference>
<evidence type="ECO:0000256" key="4">
    <source>
        <dbReference type="ARBA" id="ARBA00022723"/>
    </source>
</evidence>
<dbReference type="InterPro" id="IPR027417">
    <property type="entry name" value="P-loop_NTPase"/>
</dbReference>
<evidence type="ECO:0000256" key="8">
    <source>
        <dbReference type="ARBA" id="ARBA00022975"/>
    </source>
</evidence>
<dbReference type="GO" id="GO:0006207">
    <property type="term" value="P:'de novo' pyrimidine nucleobase biosynthetic process"/>
    <property type="evidence" value="ECO:0007669"/>
    <property type="project" value="InterPro"/>
</dbReference>
<feature type="domain" description="Orotidine 5'-phosphate decarboxylase" evidence="14">
    <location>
        <begin position="332"/>
        <end position="567"/>
    </location>
</feature>
<dbReference type="InterPro" id="IPR019591">
    <property type="entry name" value="Mrp/NBP35_ATP-bd"/>
</dbReference>
<dbReference type="GO" id="GO:0016226">
    <property type="term" value="P:iron-sulfur cluster assembly"/>
    <property type="evidence" value="ECO:0007669"/>
    <property type="project" value="InterPro"/>
</dbReference>
<evidence type="ECO:0000256" key="12">
    <source>
        <dbReference type="ARBA" id="ARBA00024036"/>
    </source>
</evidence>
<dbReference type="NCBIfam" id="TIGR02127">
    <property type="entry name" value="pyrF_sub2"/>
    <property type="match status" value="1"/>
</dbReference>